<evidence type="ECO:0000313" key="3">
    <source>
        <dbReference type="Proteomes" id="UP000582213"/>
    </source>
</evidence>
<keyword evidence="1" id="KW-0812">Transmembrane</keyword>
<gene>
    <name evidence="2" type="ORF">HNQ62_000201</name>
</gene>
<sequence length="53" mass="5914">MLHVIIITAIGALIVKYSKLAAVIFFILSTIALVFDKYVENNYLKKIGEDAND</sequence>
<dbReference type="RefSeq" id="WP_156014584.1">
    <property type="nucleotide sequence ID" value="NZ_CP045484.1"/>
</dbReference>
<evidence type="ECO:0000256" key="1">
    <source>
        <dbReference type="SAM" id="Phobius"/>
    </source>
</evidence>
<evidence type="ECO:0000313" key="2">
    <source>
        <dbReference type="EMBL" id="MBB5252483.1"/>
    </source>
</evidence>
<keyword evidence="1" id="KW-0472">Membrane</keyword>
<name>A0A7J9RNN2_SULOH</name>
<comment type="caution">
    <text evidence="2">The sequence shown here is derived from an EMBL/GenBank/DDBJ whole genome shotgun (WGS) entry which is preliminary data.</text>
</comment>
<accession>A0A7J9RNN2</accession>
<dbReference type="GeneID" id="42801110"/>
<keyword evidence="1" id="KW-1133">Transmembrane helix</keyword>
<feature type="transmembrane region" description="Helical" evidence="1">
    <location>
        <begin position="6"/>
        <end position="35"/>
    </location>
</feature>
<proteinExistence type="predicted"/>
<organism evidence="2 3">
    <name type="scientific">Sulfurisphaera ohwakuensis</name>
    <dbReference type="NCBI Taxonomy" id="69656"/>
    <lineage>
        <taxon>Archaea</taxon>
        <taxon>Thermoproteota</taxon>
        <taxon>Thermoprotei</taxon>
        <taxon>Sulfolobales</taxon>
        <taxon>Sulfolobaceae</taxon>
        <taxon>Sulfurisphaera</taxon>
    </lineage>
</organism>
<protein>
    <submittedName>
        <fullName evidence="2">Uncharacterized protein</fullName>
    </submittedName>
</protein>
<dbReference type="Proteomes" id="UP000582213">
    <property type="component" value="Unassembled WGS sequence"/>
</dbReference>
<dbReference type="AlphaFoldDB" id="A0A7J9RNN2"/>
<dbReference type="EMBL" id="JACHFY010000001">
    <property type="protein sequence ID" value="MBB5252483.1"/>
    <property type="molecule type" value="Genomic_DNA"/>
</dbReference>
<reference evidence="2 3" key="1">
    <citation type="submission" date="2020-08" db="EMBL/GenBank/DDBJ databases">
        <title>Genomic Encyclopedia of Type Strains, Phase IV (KMG-IV): sequencing the most valuable type-strain genomes for metagenomic binning, comparative biology and taxonomic classification.</title>
        <authorList>
            <person name="Goeker M."/>
        </authorList>
    </citation>
    <scope>NUCLEOTIDE SEQUENCE [LARGE SCALE GENOMIC DNA]</scope>
    <source>
        <strain evidence="2 3">DSM 12421</strain>
    </source>
</reference>
<dbReference type="OrthoDB" id="374491at2157"/>